<dbReference type="RefSeq" id="WP_073176578.1">
    <property type="nucleotide sequence ID" value="NZ_FQWL01000001.1"/>
</dbReference>
<sequence>MASATEQRRERFQELVIRLERNNNIIQRLSKKVNSYTCEPNNSSCFEKLYDLRHSFKVFSAQQKQIVSLINQNTGQGKKLHGDIQSHLERFKELERDIAAYLLATGQYH</sequence>
<name>A0A1M5ILW2_9FLAO</name>
<evidence type="ECO:0000313" key="2">
    <source>
        <dbReference type="Proteomes" id="UP000184532"/>
    </source>
</evidence>
<dbReference type="OrthoDB" id="1441767at2"/>
<dbReference type="EMBL" id="FQWL01000001">
    <property type="protein sequence ID" value="SHG29251.1"/>
    <property type="molecule type" value="Genomic_DNA"/>
</dbReference>
<gene>
    <name evidence="1" type="ORF">SAMN04488116_0796</name>
</gene>
<protein>
    <submittedName>
        <fullName evidence="1">Uncharacterized protein</fullName>
    </submittedName>
</protein>
<dbReference type="STRING" id="570519.SAMN04488116_0796"/>
<reference evidence="2" key="1">
    <citation type="submission" date="2016-11" db="EMBL/GenBank/DDBJ databases">
        <authorList>
            <person name="Varghese N."/>
            <person name="Submissions S."/>
        </authorList>
    </citation>
    <scope>NUCLEOTIDE SEQUENCE [LARGE SCALE GENOMIC DNA]</scope>
    <source>
        <strain evidence="2">DSM 22638</strain>
    </source>
</reference>
<proteinExistence type="predicted"/>
<dbReference type="AlphaFoldDB" id="A0A1M5ILW2"/>
<accession>A0A1M5ILW2</accession>
<keyword evidence="2" id="KW-1185">Reference proteome</keyword>
<evidence type="ECO:0000313" key="1">
    <source>
        <dbReference type="EMBL" id="SHG29251.1"/>
    </source>
</evidence>
<dbReference type="Proteomes" id="UP000184532">
    <property type="component" value="Unassembled WGS sequence"/>
</dbReference>
<organism evidence="1 2">
    <name type="scientific">Flagellimonas flava</name>
    <dbReference type="NCBI Taxonomy" id="570519"/>
    <lineage>
        <taxon>Bacteria</taxon>
        <taxon>Pseudomonadati</taxon>
        <taxon>Bacteroidota</taxon>
        <taxon>Flavobacteriia</taxon>
        <taxon>Flavobacteriales</taxon>
        <taxon>Flavobacteriaceae</taxon>
        <taxon>Flagellimonas</taxon>
    </lineage>
</organism>